<sequence>MASVGSRAASKLSLGQKVSAAFREWYIYACGYRQIGLKREDLIIEDSDVAEAVRRIPEEERNLRNFRIVRAIDTTMKMKWLPEELWTKPSEDVPYLDPVIQKVKAERKERELWDKQ</sequence>
<evidence type="ECO:0000256" key="1">
    <source>
        <dbReference type="ARBA" id="ARBA00004443"/>
    </source>
</evidence>
<dbReference type="SUPFAM" id="SSF81524">
    <property type="entry name" value="14 kDa protein of cytochrome bc1 complex (Ubiquinol-cytochrome c reductase)"/>
    <property type="match status" value="1"/>
</dbReference>
<dbReference type="PIRSF" id="PIRSF000022">
    <property type="entry name" value="Bc1_14K"/>
    <property type="match status" value="1"/>
</dbReference>
<evidence type="ECO:0000256" key="2">
    <source>
        <dbReference type="ARBA" id="ARBA00008554"/>
    </source>
</evidence>
<dbReference type="KEGG" id="nve:5508660"/>
<dbReference type="InParanoid" id="A7SGK8"/>
<keyword evidence="14" id="KW-1185">Reference proteome</keyword>
<evidence type="ECO:0000256" key="9">
    <source>
        <dbReference type="ARBA" id="ARBA00023136"/>
    </source>
</evidence>
<gene>
    <name evidence="13" type="ORF">NEMVEDRAFT_v1g170417</name>
</gene>
<evidence type="ECO:0000313" key="14">
    <source>
        <dbReference type="Proteomes" id="UP000001593"/>
    </source>
</evidence>
<dbReference type="STRING" id="45351.A7SGK8"/>
<keyword evidence="4 12" id="KW-0813">Transport</keyword>
<keyword evidence="5 12" id="KW-0679">Respiratory chain</keyword>
<evidence type="ECO:0000256" key="8">
    <source>
        <dbReference type="ARBA" id="ARBA00023128"/>
    </source>
</evidence>
<evidence type="ECO:0000256" key="7">
    <source>
        <dbReference type="ARBA" id="ARBA00022982"/>
    </source>
</evidence>
<proteinExistence type="inferred from homology"/>
<comment type="subcellular location">
    <subcellularLocation>
        <location evidence="1">Mitochondrion inner membrane</location>
        <topology evidence="1">Peripheral membrane protein</topology>
        <orientation evidence="1">Matrix side</orientation>
    </subcellularLocation>
</comment>
<dbReference type="InterPro" id="IPR003197">
    <property type="entry name" value="QCR7"/>
</dbReference>
<keyword evidence="9 12" id="KW-0472">Membrane</keyword>
<dbReference type="Gene3D" id="1.10.1090.10">
    <property type="entry name" value="Cytochrome b-c1 complex subunit 7"/>
    <property type="match status" value="1"/>
</dbReference>
<accession>A7SGK8</accession>
<evidence type="ECO:0000256" key="3">
    <source>
        <dbReference type="ARBA" id="ARBA00016323"/>
    </source>
</evidence>
<comment type="subunit">
    <text evidence="11">Component of the ubiquinol-cytochrome c oxidoreductase (cytochrome b-c1 complex, complex III, CIII), a multisubunit enzyme composed of 11 subunits. The complex is composed of 3 respiratory subunits cytochrome b, cytochrome c1 and Rieske protein UQCRFS1, 2 core protein subunits UQCRC1/QCR1 and UQCRC2/QCR2, and 6 low-molecular weight protein subunits UQCRH/QCR6, UQCRB/QCR7, UQCRQ/QCR8, UQCR10/QCR9, UQCR11/QCR10 and subunit 9, the cleavage product of Rieske protein UQCRFS1. The complex exists as an obligatory dimer and forms supercomplexes (SCs) in the inner mitochondrial membrane with NADH-ubiquinone oxidoreductase (complex I, CI) and cytochrome c oxidase (complex IV, CIV), resulting in different assemblies (supercomplex SCI(1)III(2)IV(1) and megacomplex MCI(2)III(2)IV(2)).</text>
</comment>
<dbReference type="GO" id="GO:0006122">
    <property type="term" value="P:mitochondrial electron transport, ubiquinol to cytochrome c"/>
    <property type="evidence" value="ECO:0000318"/>
    <property type="project" value="GO_Central"/>
</dbReference>
<evidence type="ECO:0000256" key="5">
    <source>
        <dbReference type="ARBA" id="ARBA00022660"/>
    </source>
</evidence>
<comment type="function">
    <text evidence="12">Component of the ubiquinol-cytochrome c oxidoreductase, a multisubunit transmembrane complex that is part of the mitochondrial electron transport chain which drives oxidative phosphorylation.</text>
</comment>
<dbReference type="InterPro" id="IPR036544">
    <property type="entry name" value="QCR7_sf"/>
</dbReference>
<evidence type="ECO:0000256" key="12">
    <source>
        <dbReference type="PIRNR" id="PIRNR000022"/>
    </source>
</evidence>
<dbReference type="Pfam" id="PF02271">
    <property type="entry name" value="UCR_14kD"/>
    <property type="match status" value="1"/>
</dbReference>
<evidence type="ECO:0000256" key="6">
    <source>
        <dbReference type="ARBA" id="ARBA00022792"/>
    </source>
</evidence>
<dbReference type="eggNOG" id="KOG3440">
    <property type="taxonomic scope" value="Eukaryota"/>
</dbReference>
<dbReference type="OMA" id="PLAQWYT"/>
<dbReference type="HOGENOM" id="CLU_115154_2_0_1"/>
<comment type="subunit">
    <text evidence="10">Component of the ubiquinol-cytochrome c oxidoreductase (cytochrome b-c1 complex, complex III, CIII), a multisubunit enzyme composed of 3 respiratory subunits cytochrome b, cytochrome c1 and Rieske protein, 2 core protein subunits, and additional low-molecular weight protein subunits. The complex exists as an obligatory dimer and forms supercomplexes (SCs) in the inner mitochondrial membrane with cytochrome c oxidase (complex IV, CIV).</text>
</comment>
<keyword evidence="8 12" id="KW-0496">Mitochondrion</keyword>
<dbReference type="PANTHER" id="PTHR12022:SF0">
    <property type="entry name" value="CYTOCHROME B-C1 COMPLEX SUBUNIT 7"/>
    <property type="match status" value="1"/>
</dbReference>
<keyword evidence="6 12" id="KW-0999">Mitochondrion inner membrane</keyword>
<dbReference type="OrthoDB" id="425749at2759"/>
<name>A7SGK8_NEMVE</name>
<comment type="similarity">
    <text evidence="2 12">Belongs to the UQCRB/QCR7 family.</text>
</comment>
<organism evidence="13 14">
    <name type="scientific">Nematostella vectensis</name>
    <name type="common">Starlet sea anemone</name>
    <dbReference type="NCBI Taxonomy" id="45351"/>
    <lineage>
        <taxon>Eukaryota</taxon>
        <taxon>Metazoa</taxon>
        <taxon>Cnidaria</taxon>
        <taxon>Anthozoa</taxon>
        <taxon>Hexacorallia</taxon>
        <taxon>Actiniaria</taxon>
        <taxon>Edwardsiidae</taxon>
        <taxon>Nematostella</taxon>
    </lineage>
</organism>
<evidence type="ECO:0000256" key="11">
    <source>
        <dbReference type="ARBA" id="ARBA00046393"/>
    </source>
</evidence>
<dbReference type="FunFam" id="1.10.1090.10:FF:000001">
    <property type="entry name" value="Cytochrome b-c1 complex subunit 7"/>
    <property type="match status" value="1"/>
</dbReference>
<dbReference type="Proteomes" id="UP000001593">
    <property type="component" value="Unassembled WGS sequence"/>
</dbReference>
<dbReference type="PhylomeDB" id="A7SGK8"/>
<evidence type="ECO:0000313" key="13">
    <source>
        <dbReference type="EMBL" id="EDO37154.1"/>
    </source>
</evidence>
<dbReference type="EMBL" id="DS469653">
    <property type="protein sequence ID" value="EDO37154.1"/>
    <property type="molecule type" value="Genomic_DNA"/>
</dbReference>
<evidence type="ECO:0000256" key="4">
    <source>
        <dbReference type="ARBA" id="ARBA00022448"/>
    </source>
</evidence>
<protein>
    <recommendedName>
        <fullName evidence="3 12">Cytochrome b-c1 complex subunit 7</fullName>
    </recommendedName>
</protein>
<dbReference type="GO" id="GO:0045275">
    <property type="term" value="C:respiratory chain complex III"/>
    <property type="evidence" value="ECO:0000318"/>
    <property type="project" value="GO_Central"/>
</dbReference>
<evidence type="ECO:0000256" key="10">
    <source>
        <dbReference type="ARBA" id="ARBA00038521"/>
    </source>
</evidence>
<dbReference type="PANTHER" id="PTHR12022">
    <property type="entry name" value="UBIQUINOL-CYTOCHROME C REDUCTASE COMPLEX 14 KD PROTEIN"/>
    <property type="match status" value="1"/>
</dbReference>
<reference evidence="13 14" key="1">
    <citation type="journal article" date="2007" name="Science">
        <title>Sea anemone genome reveals ancestral eumetazoan gene repertoire and genomic organization.</title>
        <authorList>
            <person name="Putnam N.H."/>
            <person name="Srivastava M."/>
            <person name="Hellsten U."/>
            <person name="Dirks B."/>
            <person name="Chapman J."/>
            <person name="Salamov A."/>
            <person name="Terry A."/>
            <person name="Shapiro H."/>
            <person name="Lindquist E."/>
            <person name="Kapitonov V.V."/>
            <person name="Jurka J."/>
            <person name="Genikhovich G."/>
            <person name="Grigoriev I.V."/>
            <person name="Lucas S.M."/>
            <person name="Steele R.E."/>
            <person name="Finnerty J.R."/>
            <person name="Technau U."/>
            <person name="Martindale M.Q."/>
            <person name="Rokhsar D.S."/>
        </authorList>
    </citation>
    <scope>NUCLEOTIDE SEQUENCE [LARGE SCALE GENOMIC DNA]</scope>
    <source>
        <strain evidence="14">CH2 X CH6</strain>
    </source>
</reference>
<dbReference type="GO" id="GO:0005743">
    <property type="term" value="C:mitochondrial inner membrane"/>
    <property type="evidence" value="ECO:0007669"/>
    <property type="project" value="UniProtKB-SubCell"/>
</dbReference>
<keyword evidence="7 12" id="KW-0249">Electron transport</keyword>
<dbReference type="AlphaFoldDB" id="A7SGK8"/>